<comment type="subcellular location">
    <subcellularLocation>
        <location evidence="7">Cytoplasm</location>
    </subcellularLocation>
</comment>
<evidence type="ECO:0000256" key="4">
    <source>
        <dbReference type="ARBA" id="ARBA00022603"/>
    </source>
</evidence>
<comment type="function">
    <text evidence="7">Specifically methylates the N4 position of cytidine in position 1402 (C1402) of 16S rRNA.</text>
</comment>
<protein>
    <recommendedName>
        <fullName evidence="7">Ribosomal RNA small subunit methyltransferase H</fullName>
        <ecNumber evidence="7">2.1.1.199</ecNumber>
    </recommendedName>
    <alternativeName>
        <fullName evidence="7">16S rRNA m(4)C1402 methyltransferase</fullName>
    </alternativeName>
    <alternativeName>
        <fullName evidence="7">rRNA (cytosine-N(4)-)-methyltransferase RsmH</fullName>
    </alternativeName>
</protein>
<keyword evidence="6 7" id="KW-0949">S-adenosyl-L-methionine</keyword>
<comment type="caution">
    <text evidence="8">The sequence shown here is derived from an EMBL/GenBank/DDBJ whole genome shotgun (WGS) entry which is preliminary data.</text>
</comment>
<accession>A0A1Y3PNQ1</accession>
<dbReference type="PANTHER" id="PTHR11265">
    <property type="entry name" value="S-ADENOSYL-METHYLTRANSFERASE MRAW"/>
    <property type="match status" value="1"/>
</dbReference>
<evidence type="ECO:0000256" key="5">
    <source>
        <dbReference type="ARBA" id="ARBA00022679"/>
    </source>
</evidence>
<feature type="binding site" evidence="7">
    <location>
        <position position="99"/>
    </location>
    <ligand>
        <name>S-adenosyl-L-methionine</name>
        <dbReference type="ChEBI" id="CHEBI:59789"/>
    </ligand>
</feature>
<feature type="binding site" evidence="7">
    <location>
        <position position="51"/>
    </location>
    <ligand>
        <name>S-adenosyl-L-methionine</name>
        <dbReference type="ChEBI" id="CHEBI:59789"/>
    </ligand>
</feature>
<evidence type="ECO:0000256" key="2">
    <source>
        <dbReference type="ARBA" id="ARBA00022490"/>
    </source>
</evidence>
<dbReference type="AlphaFoldDB" id="A0A1Y3PNQ1"/>
<keyword evidence="3 7" id="KW-0698">rRNA processing</keyword>
<dbReference type="InterPro" id="IPR002903">
    <property type="entry name" value="RsmH"/>
</dbReference>
<evidence type="ECO:0000256" key="6">
    <source>
        <dbReference type="ARBA" id="ARBA00022691"/>
    </source>
</evidence>
<organism evidence="8 9">
    <name type="scientific">Bacillus thermozeamaize</name>
    <dbReference type="NCBI Taxonomy" id="230954"/>
    <lineage>
        <taxon>Bacteria</taxon>
        <taxon>Bacillati</taxon>
        <taxon>Bacillota</taxon>
        <taxon>Bacilli</taxon>
        <taxon>Bacillales</taxon>
        <taxon>Bacillaceae</taxon>
        <taxon>Bacillus</taxon>
    </lineage>
</organism>
<dbReference type="Gene3D" id="3.40.50.150">
    <property type="entry name" value="Vaccinia Virus protein VP39"/>
    <property type="match status" value="1"/>
</dbReference>
<evidence type="ECO:0000256" key="1">
    <source>
        <dbReference type="ARBA" id="ARBA00010396"/>
    </source>
</evidence>
<evidence type="ECO:0000256" key="3">
    <source>
        <dbReference type="ARBA" id="ARBA00022552"/>
    </source>
</evidence>
<feature type="binding site" evidence="7">
    <location>
        <position position="78"/>
    </location>
    <ligand>
        <name>S-adenosyl-L-methionine</name>
        <dbReference type="ChEBI" id="CHEBI:59789"/>
    </ligand>
</feature>
<comment type="similarity">
    <text evidence="1 7">Belongs to the methyltransferase superfamily. RsmH family.</text>
</comment>
<dbReference type="EMBL" id="LZRT01000070">
    <property type="protein sequence ID" value="OUM87787.1"/>
    <property type="molecule type" value="Genomic_DNA"/>
</dbReference>
<dbReference type="Pfam" id="PF01795">
    <property type="entry name" value="Methyltransf_5"/>
    <property type="match status" value="1"/>
</dbReference>
<gene>
    <name evidence="7" type="primary">rsmH</name>
    <name evidence="8" type="ORF">BAA01_13245</name>
</gene>
<keyword evidence="4 7" id="KW-0489">Methyltransferase</keyword>
<keyword evidence="5 7" id="KW-0808">Transferase</keyword>
<dbReference type="InterPro" id="IPR029063">
    <property type="entry name" value="SAM-dependent_MTases_sf"/>
</dbReference>
<dbReference type="PIRSF" id="PIRSF004486">
    <property type="entry name" value="MraW"/>
    <property type="match status" value="1"/>
</dbReference>
<dbReference type="InterPro" id="IPR023397">
    <property type="entry name" value="SAM-dep_MeTrfase_MraW_recog"/>
</dbReference>
<dbReference type="SUPFAM" id="SSF53335">
    <property type="entry name" value="S-adenosyl-L-methionine-dependent methyltransferases"/>
    <property type="match status" value="1"/>
</dbReference>
<dbReference type="Gene3D" id="1.10.150.170">
    <property type="entry name" value="Putative methyltransferase TM0872, insert domain"/>
    <property type="match status" value="1"/>
</dbReference>
<dbReference type="GO" id="GO:0071424">
    <property type="term" value="F:rRNA (cytosine-N4-)-methyltransferase activity"/>
    <property type="evidence" value="ECO:0007669"/>
    <property type="project" value="UniProtKB-UniRule"/>
</dbReference>
<dbReference type="PANTHER" id="PTHR11265:SF0">
    <property type="entry name" value="12S RRNA N4-METHYLCYTIDINE METHYLTRANSFERASE"/>
    <property type="match status" value="1"/>
</dbReference>
<evidence type="ECO:0000256" key="7">
    <source>
        <dbReference type="HAMAP-Rule" id="MF_01007"/>
    </source>
</evidence>
<dbReference type="Proteomes" id="UP000196475">
    <property type="component" value="Unassembled WGS sequence"/>
</dbReference>
<comment type="catalytic activity">
    <reaction evidence="7">
        <text>cytidine(1402) in 16S rRNA + S-adenosyl-L-methionine = N(4)-methylcytidine(1402) in 16S rRNA + S-adenosyl-L-homocysteine + H(+)</text>
        <dbReference type="Rhea" id="RHEA:42928"/>
        <dbReference type="Rhea" id="RHEA-COMP:10286"/>
        <dbReference type="Rhea" id="RHEA-COMP:10287"/>
        <dbReference type="ChEBI" id="CHEBI:15378"/>
        <dbReference type="ChEBI" id="CHEBI:57856"/>
        <dbReference type="ChEBI" id="CHEBI:59789"/>
        <dbReference type="ChEBI" id="CHEBI:74506"/>
        <dbReference type="ChEBI" id="CHEBI:82748"/>
        <dbReference type="EC" id="2.1.1.199"/>
    </reaction>
</comment>
<dbReference type="EC" id="2.1.1.199" evidence="7"/>
<evidence type="ECO:0000313" key="9">
    <source>
        <dbReference type="Proteomes" id="UP000196475"/>
    </source>
</evidence>
<dbReference type="FunFam" id="1.10.150.170:FF:000001">
    <property type="entry name" value="Ribosomal RNA small subunit methyltransferase H"/>
    <property type="match status" value="1"/>
</dbReference>
<evidence type="ECO:0000313" key="8">
    <source>
        <dbReference type="EMBL" id="OUM87787.1"/>
    </source>
</evidence>
<proteinExistence type="inferred from homology"/>
<dbReference type="HAMAP" id="MF_01007">
    <property type="entry name" value="16SrRNA_methyltr_H"/>
    <property type="match status" value="1"/>
</dbReference>
<keyword evidence="2 7" id="KW-0963">Cytoplasm</keyword>
<dbReference type="NCBIfam" id="TIGR00006">
    <property type="entry name" value="16S rRNA (cytosine(1402)-N(4))-methyltransferase RsmH"/>
    <property type="match status" value="1"/>
</dbReference>
<sequence>MEHVSVLLHEAVDRLVTSPEGIYVDCTLGAGGHSEAIVKRLQGTGRLIALDQDEEAIRIASRRLSPYMNRINLVKSNFRDLGYVLDKMGIGQVDGFLFDLGLSSMQVDTSERGFSYHHDERLDMRMDRRQQLTAFEVVNDWPESRLREIISRYGEERFARQIARRIVSQREKGPIETTGELAELVKEAIPAAARRTGPHPARRTFQAIRIAVNDELRAFSEALTQTLDRLRPGGRIAVITFHSLEDRICKQQFSEWAKGCICPPSFPVCKCGRQPRVRLVTRRPVQPTEDEVRHNPRARSAKLRVAEKI</sequence>
<reference evidence="9" key="1">
    <citation type="submission" date="2016-06" db="EMBL/GenBank/DDBJ databases">
        <authorList>
            <person name="Nascimento L."/>
            <person name="Pereira R.V."/>
            <person name="Martins L.F."/>
            <person name="Quaggio R.B."/>
            <person name="Silva A.M."/>
            <person name="Setubal J.C."/>
        </authorList>
    </citation>
    <scope>NUCLEOTIDE SEQUENCE [LARGE SCALE GENOMIC DNA]</scope>
</reference>
<name>A0A1Y3PNQ1_9BACI</name>
<dbReference type="SUPFAM" id="SSF81799">
    <property type="entry name" value="Putative methyltransferase TM0872, insert domain"/>
    <property type="match status" value="1"/>
</dbReference>
<feature type="binding site" evidence="7">
    <location>
        <position position="106"/>
    </location>
    <ligand>
        <name>S-adenosyl-L-methionine</name>
        <dbReference type="ChEBI" id="CHEBI:59789"/>
    </ligand>
</feature>
<dbReference type="GO" id="GO:0005737">
    <property type="term" value="C:cytoplasm"/>
    <property type="evidence" value="ECO:0007669"/>
    <property type="project" value="UniProtKB-SubCell"/>
</dbReference>
<dbReference type="GO" id="GO:0070475">
    <property type="term" value="P:rRNA base methylation"/>
    <property type="evidence" value="ECO:0007669"/>
    <property type="project" value="UniProtKB-UniRule"/>
</dbReference>
<feature type="binding site" evidence="7">
    <location>
        <begin position="31"/>
        <end position="33"/>
    </location>
    <ligand>
        <name>S-adenosyl-L-methionine</name>
        <dbReference type="ChEBI" id="CHEBI:59789"/>
    </ligand>
</feature>